<gene>
    <name evidence="1" type="ORF">AB8O55_18495</name>
</gene>
<dbReference type="InterPro" id="IPR029033">
    <property type="entry name" value="His_PPase_superfam"/>
</dbReference>
<dbReference type="PANTHER" id="PTHR47623">
    <property type="entry name" value="OS09G0287300 PROTEIN"/>
    <property type="match status" value="1"/>
</dbReference>
<dbReference type="Gene3D" id="3.40.50.1240">
    <property type="entry name" value="Phosphoglycerate mutase-like"/>
    <property type="match status" value="1"/>
</dbReference>
<dbReference type="SMART" id="SM00855">
    <property type="entry name" value="PGAM"/>
    <property type="match status" value="1"/>
</dbReference>
<accession>A0ABV4CJZ2</accession>
<dbReference type="RefSeq" id="WP_345365706.1">
    <property type="nucleotide sequence ID" value="NZ_BAABII010000016.1"/>
</dbReference>
<dbReference type="EMBL" id="JBGEHV010000036">
    <property type="protein sequence ID" value="MEY8041398.1"/>
    <property type="molecule type" value="Genomic_DNA"/>
</dbReference>
<reference evidence="1 2" key="1">
    <citation type="submission" date="2024-08" db="EMBL/GenBank/DDBJ databases">
        <title>Genome mining of Saccharopolyspora cebuensis PGLac3 from Nigerian medicinal plant.</title>
        <authorList>
            <person name="Ezeobiora C.E."/>
            <person name="Igbokwe N.H."/>
            <person name="Amin D.H."/>
            <person name="Mendie U.E."/>
        </authorList>
    </citation>
    <scope>NUCLEOTIDE SEQUENCE [LARGE SCALE GENOMIC DNA]</scope>
    <source>
        <strain evidence="1 2">PGLac3</strain>
    </source>
</reference>
<dbReference type="PANTHER" id="PTHR47623:SF1">
    <property type="entry name" value="OS09G0287300 PROTEIN"/>
    <property type="match status" value="1"/>
</dbReference>
<organism evidence="1 2">
    <name type="scientific">Saccharopolyspora cebuensis</name>
    <dbReference type="NCBI Taxonomy" id="418759"/>
    <lineage>
        <taxon>Bacteria</taxon>
        <taxon>Bacillati</taxon>
        <taxon>Actinomycetota</taxon>
        <taxon>Actinomycetes</taxon>
        <taxon>Pseudonocardiales</taxon>
        <taxon>Pseudonocardiaceae</taxon>
        <taxon>Saccharopolyspora</taxon>
    </lineage>
</organism>
<evidence type="ECO:0000313" key="2">
    <source>
        <dbReference type="Proteomes" id="UP001564626"/>
    </source>
</evidence>
<protein>
    <submittedName>
        <fullName evidence="1">Histidine phosphatase family protein</fullName>
    </submittedName>
</protein>
<dbReference type="Proteomes" id="UP001564626">
    <property type="component" value="Unassembled WGS sequence"/>
</dbReference>
<name>A0ABV4CJZ2_9PSEU</name>
<dbReference type="SUPFAM" id="SSF53254">
    <property type="entry name" value="Phosphoglycerate mutase-like"/>
    <property type="match status" value="1"/>
</dbReference>
<sequence>MTDPQRRLVLLRHAKAAWPRDVADVDRPLTDRGRTDAAAAGRWLAQHDPAIEVVRCSTAVRAQQTWRLAHPEIPAAPQVDYDERIYAASPEQLLQVVRALPSTAMTALLIGHNPGLEDLAGLLTGEPTELRTAGIAVLLMRDGWAEAGPEQADPETTVTPRG</sequence>
<comment type="caution">
    <text evidence="1">The sequence shown here is derived from an EMBL/GenBank/DDBJ whole genome shotgun (WGS) entry which is preliminary data.</text>
</comment>
<dbReference type="InterPro" id="IPR013078">
    <property type="entry name" value="His_Pase_superF_clade-1"/>
</dbReference>
<evidence type="ECO:0000313" key="1">
    <source>
        <dbReference type="EMBL" id="MEY8041398.1"/>
    </source>
</evidence>
<dbReference type="CDD" id="cd07067">
    <property type="entry name" value="HP_PGM_like"/>
    <property type="match status" value="1"/>
</dbReference>
<proteinExistence type="predicted"/>
<dbReference type="Pfam" id="PF00300">
    <property type="entry name" value="His_Phos_1"/>
    <property type="match status" value="1"/>
</dbReference>
<keyword evidence="2" id="KW-1185">Reference proteome</keyword>